<evidence type="ECO:0000256" key="2">
    <source>
        <dbReference type="ARBA" id="ARBA00022884"/>
    </source>
</evidence>
<evidence type="ECO:0000256" key="5">
    <source>
        <dbReference type="SAM" id="MobiDB-lite"/>
    </source>
</evidence>
<reference evidence="7" key="1">
    <citation type="submission" date="2013-04" db="EMBL/GenBank/DDBJ databases">
        <title>The Genome Sequence of Fonticula alba ATCC 38817.</title>
        <authorList>
            <consortium name="The Broad Institute Genomics Platform"/>
            <person name="Russ C."/>
            <person name="Cuomo C."/>
            <person name="Burger G."/>
            <person name="Gray M.W."/>
            <person name="Holland P.W.H."/>
            <person name="King N."/>
            <person name="Lang F.B.F."/>
            <person name="Roger A.J."/>
            <person name="Ruiz-Trillo I."/>
            <person name="Brown M."/>
            <person name="Walker B."/>
            <person name="Young S."/>
            <person name="Zeng Q."/>
            <person name="Gargeya S."/>
            <person name="Fitzgerald M."/>
            <person name="Haas B."/>
            <person name="Abouelleil A."/>
            <person name="Allen A.W."/>
            <person name="Alvarado L."/>
            <person name="Arachchi H.M."/>
            <person name="Berlin A.M."/>
            <person name="Chapman S.B."/>
            <person name="Gainer-Dewar J."/>
            <person name="Goldberg J."/>
            <person name="Griggs A."/>
            <person name="Gujja S."/>
            <person name="Hansen M."/>
            <person name="Howarth C."/>
            <person name="Imamovic A."/>
            <person name="Ireland A."/>
            <person name="Larimer J."/>
            <person name="McCowan C."/>
            <person name="Murphy C."/>
            <person name="Pearson M."/>
            <person name="Poon T.W."/>
            <person name="Priest M."/>
            <person name="Roberts A."/>
            <person name="Saif S."/>
            <person name="Shea T."/>
            <person name="Sisk P."/>
            <person name="Sykes S."/>
            <person name="Wortman J."/>
            <person name="Nusbaum C."/>
            <person name="Birren B."/>
        </authorList>
    </citation>
    <scope>NUCLEOTIDE SEQUENCE [LARGE SCALE GENOMIC DNA]</scope>
    <source>
        <strain evidence="7">ATCC 38817</strain>
    </source>
</reference>
<dbReference type="PANTHER" id="PTHR48029:SF1">
    <property type="entry name" value="NUCLEOLAR PROTEIN 8"/>
    <property type="match status" value="1"/>
</dbReference>
<dbReference type="InterPro" id="IPR012677">
    <property type="entry name" value="Nucleotide-bd_a/b_plait_sf"/>
</dbReference>
<dbReference type="OrthoDB" id="21643at2759"/>
<keyword evidence="8" id="KW-1185">Reference proteome</keyword>
<feature type="domain" description="RRM" evidence="6">
    <location>
        <begin position="17"/>
        <end position="96"/>
    </location>
</feature>
<dbReference type="Gene3D" id="3.30.70.330">
    <property type="match status" value="1"/>
</dbReference>
<evidence type="ECO:0000313" key="7">
    <source>
        <dbReference type="EMBL" id="KCV71110.1"/>
    </source>
</evidence>
<dbReference type="STRING" id="691883.A0A058ZA41"/>
<dbReference type="GeneID" id="20526781"/>
<feature type="region of interest" description="Disordered" evidence="5">
    <location>
        <begin position="236"/>
        <end position="370"/>
    </location>
</feature>
<keyword evidence="3" id="KW-0539">Nucleus</keyword>
<evidence type="ECO:0000256" key="4">
    <source>
        <dbReference type="PROSITE-ProRule" id="PRU00176"/>
    </source>
</evidence>
<dbReference type="CDD" id="cd12226">
    <property type="entry name" value="RRM_NOL8"/>
    <property type="match status" value="1"/>
</dbReference>
<evidence type="ECO:0000259" key="6">
    <source>
        <dbReference type="PROSITE" id="PS50102"/>
    </source>
</evidence>
<protein>
    <recommendedName>
        <fullName evidence="6">RRM domain-containing protein</fullName>
    </recommendedName>
</protein>
<name>A0A058ZA41_FONAL</name>
<keyword evidence="2 4" id="KW-0694">RNA-binding</keyword>
<evidence type="ECO:0000313" key="8">
    <source>
        <dbReference type="Proteomes" id="UP000030693"/>
    </source>
</evidence>
<feature type="compositionally biased region" description="Low complexity" evidence="5">
    <location>
        <begin position="236"/>
        <end position="262"/>
    </location>
</feature>
<dbReference type="PROSITE" id="PS50102">
    <property type="entry name" value="RRM"/>
    <property type="match status" value="1"/>
</dbReference>
<evidence type="ECO:0000256" key="1">
    <source>
        <dbReference type="ARBA" id="ARBA00004604"/>
    </source>
</evidence>
<dbReference type="GO" id="GO:0003723">
    <property type="term" value="F:RNA binding"/>
    <property type="evidence" value="ECO:0007669"/>
    <property type="project" value="UniProtKB-UniRule"/>
</dbReference>
<dbReference type="SMART" id="SM00360">
    <property type="entry name" value="RRM"/>
    <property type="match status" value="1"/>
</dbReference>
<dbReference type="RefSeq" id="XP_009494233.1">
    <property type="nucleotide sequence ID" value="XM_009495958.1"/>
</dbReference>
<feature type="compositionally biased region" description="Low complexity" evidence="5">
    <location>
        <begin position="271"/>
        <end position="284"/>
    </location>
</feature>
<dbReference type="AlphaFoldDB" id="A0A058ZA41"/>
<evidence type="ECO:0000256" key="3">
    <source>
        <dbReference type="ARBA" id="ARBA00023242"/>
    </source>
</evidence>
<gene>
    <name evidence="7" type="ORF">H696_02056</name>
</gene>
<proteinExistence type="predicted"/>
<dbReference type="EMBL" id="KB932203">
    <property type="protein sequence ID" value="KCV71110.1"/>
    <property type="molecule type" value="Genomic_DNA"/>
</dbReference>
<feature type="compositionally biased region" description="Acidic residues" evidence="5">
    <location>
        <begin position="325"/>
        <end position="338"/>
    </location>
</feature>
<dbReference type="InterPro" id="IPR000504">
    <property type="entry name" value="RRM_dom"/>
</dbReference>
<dbReference type="SUPFAM" id="SSF54928">
    <property type="entry name" value="RNA-binding domain, RBD"/>
    <property type="match status" value="1"/>
</dbReference>
<accession>A0A058ZA41</accession>
<dbReference type="InterPro" id="IPR035979">
    <property type="entry name" value="RBD_domain_sf"/>
</dbReference>
<dbReference type="Pfam" id="PF00076">
    <property type="entry name" value="RRM_1"/>
    <property type="match status" value="1"/>
</dbReference>
<sequence length="461" mass="50147">MIMAQAPPLSMHSPDMRRLFIQGIPLSASAADLEARFRPFGRVVECEIPLCTNSGLSRGYGFVSLDVTEKELNRCMSVYAKSKWQGREMRVQLAKPRIEERLQGERQAAAAAAAAAREAAASAARAQVIEPGPHLDPEADPLSVPLPSKWKRAYHNRLVPVLRFWHPDRSKRKFLVIDPSKGRAHRVRFPVAGQEKPIGKLMRYYYKPPASALYLPQNIDHLAVSSVLAYTAPMRAHGADSSGGSDGRSSASSDSDSDAGSASGAGGRGASHGSSSSSSSSSWAAGGGRGEADEEEEEDGRRPRRSAWPPAGNCQPGGLLSGLVDLDEEEADEEDGEPEFFAPEDGAVQQYHDQYDAADPEQQGDHEPGVATGHFPNMPFFFHSSRDFAGGCLDSGEAIVAWDGQPVGLRFAARGNMESIREAWFKKRAELSEEYKKLHKSAVRRQTRYQLSTSQPAATEQ</sequence>
<organism evidence="7">
    <name type="scientific">Fonticula alba</name>
    <name type="common">Slime mold</name>
    <dbReference type="NCBI Taxonomy" id="691883"/>
    <lineage>
        <taxon>Eukaryota</taxon>
        <taxon>Rotosphaerida</taxon>
        <taxon>Fonticulaceae</taxon>
        <taxon>Fonticula</taxon>
    </lineage>
</organism>
<comment type="subcellular location">
    <subcellularLocation>
        <location evidence="1">Nucleus</location>
        <location evidence="1">Nucleolus</location>
    </subcellularLocation>
</comment>
<dbReference type="Proteomes" id="UP000030693">
    <property type="component" value="Unassembled WGS sequence"/>
</dbReference>
<dbReference type="PANTHER" id="PTHR48029">
    <property type="entry name" value="NUCLEOLAR PROTEIN 8"/>
    <property type="match status" value="1"/>
</dbReference>
<dbReference type="InterPro" id="IPR034138">
    <property type="entry name" value="NOP8_RRM"/>
</dbReference>
<dbReference type="GO" id="GO:0005730">
    <property type="term" value="C:nucleolus"/>
    <property type="evidence" value="ECO:0007669"/>
    <property type="project" value="UniProtKB-SubCell"/>
</dbReference>